<evidence type="ECO:0000256" key="1">
    <source>
        <dbReference type="ARBA" id="ARBA00022729"/>
    </source>
</evidence>
<keyword evidence="7" id="KW-1185">Reference proteome</keyword>
<evidence type="ECO:0000256" key="2">
    <source>
        <dbReference type="ARBA" id="ARBA00022737"/>
    </source>
</evidence>
<dbReference type="Pfam" id="PF03160">
    <property type="entry name" value="Calx-beta"/>
    <property type="match status" value="1"/>
</dbReference>
<keyword evidence="3" id="KW-0106">Calcium</keyword>
<dbReference type="STRING" id="145388.A0A0D2MM61"/>
<dbReference type="RefSeq" id="XP_013894925.1">
    <property type="nucleotide sequence ID" value="XM_014039471.1"/>
</dbReference>
<dbReference type="PANTHER" id="PTHR11878:SF65">
    <property type="entry name" value="NA_CA-EXCHANGE PROTEIN, ISOFORM G"/>
    <property type="match status" value="1"/>
</dbReference>
<dbReference type="GO" id="GO:0016020">
    <property type="term" value="C:membrane"/>
    <property type="evidence" value="ECO:0007669"/>
    <property type="project" value="InterPro"/>
</dbReference>
<dbReference type="Proteomes" id="UP000054498">
    <property type="component" value="Unassembled WGS sequence"/>
</dbReference>
<dbReference type="KEGG" id="mng:MNEG_12057"/>
<dbReference type="GeneID" id="25729381"/>
<reference evidence="6 7" key="1">
    <citation type="journal article" date="2013" name="BMC Genomics">
        <title>Reconstruction of the lipid metabolism for the microalga Monoraphidium neglectum from its genome sequence reveals characteristics suitable for biofuel production.</title>
        <authorList>
            <person name="Bogen C."/>
            <person name="Al-Dilaimi A."/>
            <person name="Albersmeier A."/>
            <person name="Wichmann J."/>
            <person name="Grundmann M."/>
            <person name="Rupp O."/>
            <person name="Lauersen K.J."/>
            <person name="Blifernez-Klassen O."/>
            <person name="Kalinowski J."/>
            <person name="Goesmann A."/>
            <person name="Mussgnug J.H."/>
            <person name="Kruse O."/>
        </authorList>
    </citation>
    <scope>NUCLEOTIDE SEQUENCE [LARGE SCALE GENOMIC DNA]</scope>
    <source>
        <strain evidence="6 7">SAG 48.87</strain>
    </source>
</reference>
<name>A0A0D2MM61_9CHLO</name>
<proteinExistence type="predicted"/>
<dbReference type="Gene3D" id="2.60.40.2030">
    <property type="match status" value="2"/>
</dbReference>
<dbReference type="AlphaFoldDB" id="A0A0D2MM61"/>
<accession>A0A0D2MM61</accession>
<keyword evidence="1" id="KW-0732">Signal</keyword>
<dbReference type="OrthoDB" id="2324346at2759"/>
<dbReference type="SUPFAM" id="SSF141072">
    <property type="entry name" value="CalX-like"/>
    <property type="match status" value="2"/>
</dbReference>
<gene>
    <name evidence="6" type="ORF">MNEG_12057</name>
</gene>
<keyword evidence="4" id="KW-0813">Transport</keyword>
<dbReference type="GO" id="GO:0007154">
    <property type="term" value="P:cell communication"/>
    <property type="evidence" value="ECO:0007669"/>
    <property type="project" value="InterPro"/>
</dbReference>
<evidence type="ECO:0000259" key="5">
    <source>
        <dbReference type="Pfam" id="PF03160"/>
    </source>
</evidence>
<dbReference type="InterPro" id="IPR003644">
    <property type="entry name" value="Calx_beta"/>
</dbReference>
<feature type="domain" description="Calx-beta" evidence="5">
    <location>
        <begin position="80"/>
        <end position="173"/>
    </location>
</feature>
<dbReference type="InterPro" id="IPR038081">
    <property type="entry name" value="CalX-like_sf"/>
</dbReference>
<evidence type="ECO:0000256" key="4">
    <source>
        <dbReference type="ARBA" id="ARBA00023065"/>
    </source>
</evidence>
<evidence type="ECO:0000313" key="7">
    <source>
        <dbReference type="Proteomes" id="UP000054498"/>
    </source>
</evidence>
<keyword evidence="4" id="KW-0406">Ion transport</keyword>
<dbReference type="GO" id="GO:0030001">
    <property type="term" value="P:metal ion transport"/>
    <property type="evidence" value="ECO:0007669"/>
    <property type="project" value="TreeGrafter"/>
</dbReference>
<organism evidence="6 7">
    <name type="scientific">Monoraphidium neglectum</name>
    <dbReference type="NCBI Taxonomy" id="145388"/>
    <lineage>
        <taxon>Eukaryota</taxon>
        <taxon>Viridiplantae</taxon>
        <taxon>Chlorophyta</taxon>
        <taxon>core chlorophytes</taxon>
        <taxon>Chlorophyceae</taxon>
        <taxon>CS clade</taxon>
        <taxon>Sphaeropleales</taxon>
        <taxon>Selenastraceae</taxon>
        <taxon>Monoraphidium</taxon>
    </lineage>
</organism>
<dbReference type="EMBL" id="KK103258">
    <property type="protein sequence ID" value="KIY95905.1"/>
    <property type="molecule type" value="Genomic_DNA"/>
</dbReference>
<evidence type="ECO:0000313" key="6">
    <source>
        <dbReference type="EMBL" id="KIY95905.1"/>
    </source>
</evidence>
<sequence>MHARWRQGVDLVLRYSTADGSAVAPLDYTALPVSMTTFAARTSDKNVTVALTGGNRIQEPDKSFVVQLALFYGATQVSSANVTINIKDDDWTVDVTVNFTTRDITATAAADYTATSGSLTFTPANWAVPQQVTVDILRDVLFEADETFAIDISVAAPFASIVNASASSSIVTIRNTLVQCEADEQMATLVPDILGADPMAAALLIECRGRDAGALQASIDEVTRALVRHGLPFGAKAADPKAIETYPFSHDAKGPKCR</sequence>
<dbReference type="PANTHER" id="PTHR11878">
    <property type="entry name" value="SODIUM/CALCIUM EXCHANGER"/>
    <property type="match status" value="1"/>
</dbReference>
<evidence type="ECO:0000256" key="3">
    <source>
        <dbReference type="ARBA" id="ARBA00022837"/>
    </source>
</evidence>
<dbReference type="InterPro" id="IPR051171">
    <property type="entry name" value="CaCA"/>
</dbReference>
<protein>
    <submittedName>
        <fullName evidence="6">Glycolate dehydrogenase</fullName>
    </submittedName>
</protein>
<keyword evidence="2" id="KW-0677">Repeat</keyword>